<evidence type="ECO:0000256" key="2">
    <source>
        <dbReference type="SAM" id="MobiDB-lite"/>
    </source>
</evidence>
<evidence type="ECO:0000313" key="4">
    <source>
        <dbReference type="Proteomes" id="UP001489902"/>
    </source>
</evidence>
<gene>
    <name evidence="3" type="ORF">QYS62_003539</name>
</gene>
<feature type="region of interest" description="Disordered" evidence="2">
    <location>
        <begin position="703"/>
        <end position="726"/>
    </location>
</feature>
<reference evidence="3 4" key="1">
    <citation type="submission" date="2024-04" db="EMBL/GenBank/DDBJ databases">
        <title>Complete genome sequence of Fusarium acuminatum.</title>
        <authorList>
            <person name="Lan B."/>
        </authorList>
    </citation>
    <scope>NUCLEOTIDE SEQUENCE [LARGE SCALE GENOMIC DNA]</scope>
    <source>
        <strain evidence="3">1A</strain>
    </source>
</reference>
<proteinExistence type="predicted"/>
<feature type="region of interest" description="Disordered" evidence="2">
    <location>
        <begin position="768"/>
        <end position="814"/>
    </location>
</feature>
<dbReference type="CDD" id="cd22211">
    <property type="entry name" value="HkD_SF"/>
    <property type="match status" value="1"/>
</dbReference>
<protein>
    <recommendedName>
        <fullName evidence="5">HOOK N-terminal domain-containing protein</fullName>
    </recommendedName>
</protein>
<evidence type="ECO:0000256" key="1">
    <source>
        <dbReference type="SAM" id="Coils"/>
    </source>
</evidence>
<accession>A0ABZ2WP95</accession>
<organism evidence="3 4">
    <name type="scientific">Fusarium acuminatum</name>
    <dbReference type="NCBI Taxonomy" id="5515"/>
    <lineage>
        <taxon>Eukaryota</taxon>
        <taxon>Fungi</taxon>
        <taxon>Dikarya</taxon>
        <taxon>Ascomycota</taxon>
        <taxon>Pezizomycotina</taxon>
        <taxon>Sordariomycetes</taxon>
        <taxon>Hypocreomycetidae</taxon>
        <taxon>Hypocreales</taxon>
        <taxon>Nectriaceae</taxon>
        <taxon>Fusarium</taxon>
        <taxon>Fusarium tricinctum species complex</taxon>
    </lineage>
</organism>
<dbReference type="Proteomes" id="UP001489902">
    <property type="component" value="Chromosome 2"/>
</dbReference>
<keyword evidence="1" id="KW-0175">Coiled coil</keyword>
<evidence type="ECO:0008006" key="5">
    <source>
        <dbReference type="Google" id="ProtNLM"/>
    </source>
</evidence>
<keyword evidence="4" id="KW-1185">Reference proteome</keyword>
<dbReference type="PANTHER" id="PTHR18947:SF28">
    <property type="entry name" value="GIRDIN, ISOFORM A"/>
    <property type="match status" value="1"/>
</dbReference>
<sequence>MRSYSQNAQSALLKAVRLYGPRLSHEHPSIEKHLPLTDNAPQVKRVFEPKRMIESFEDLNDSVTLGLILHQLDETFDPSSLETNSNNYLVTKRNFQHIYKSLFRYIRRDVQILNCQAKKFNYHEIAKHPDPQGICQVFPPRFASNSQFLLKLTVQLLAVMLGVAFLGPNRNNYVPRITMLDKPAQLEIMQIIQNMQQDGKDSPGDDYSDEAIDTVMEERDIDLLFEEQNAALRSELDLTKSRLSDYITRLDHLQISHEELRYDKEKNDRELEVLRKATIDGANNAEIIKNLEIQVHDQMELIARQEETMRRDERIKSQLEAEVQKLTLKCQETEELRDQATEWKHKAEDFEKRANTADRYKQKLESQQYLVKEVQNLLYEKTELQDQIKILLDDQDRGARTKKAEDELTKMITQSEQHLWDERSQKNQLIKDITALEDEVIRLRARQSHDENFIKDLQEQLETGAGSQSAAPGESLGLSLEDELNDAVTEDAPPGQVNLPLELSRLKAENDLLRSTIGSGDTAPLRRELDEEKRQRAHLQKNYNDIFEKHAVLQDQMEALINNMTGEGLVKAIDEACRSNGTHILTSDYYRTKAFLNIKQSHLQLEFELEQSKKREKDLSAQVSDQGRDLLAARAQLSALDKEGADALKELKSADVVIVSSLKSELDHAREQLSYSTAEREAQQTQLVEALLAKDKLRKEVEEGRELQDITGNGEGDTPDGSKKGELIEKLRNRLREIREVSPFLNAIMYGDEEDQVTSEDKLWGEADEAWPSRSRPAGPETSVPLSPASMGGGSPAPLPADLSQTSLKRTEETESFEAQIFVGSLFANSSL</sequence>
<feature type="coiled-coil region" evidence="1">
    <location>
        <begin position="288"/>
        <end position="394"/>
    </location>
</feature>
<dbReference type="SUPFAM" id="SSF116907">
    <property type="entry name" value="Hook domain"/>
    <property type="match status" value="1"/>
</dbReference>
<dbReference type="InterPro" id="IPR036872">
    <property type="entry name" value="CH_dom_sf"/>
</dbReference>
<evidence type="ECO:0000313" key="3">
    <source>
        <dbReference type="EMBL" id="WZH42543.1"/>
    </source>
</evidence>
<name>A0ABZ2WP95_9HYPO</name>
<dbReference type="Gene3D" id="1.10.418.10">
    <property type="entry name" value="Calponin-like domain"/>
    <property type="match status" value="1"/>
</dbReference>
<dbReference type="PANTHER" id="PTHR18947">
    <property type="entry name" value="HOOK PROTEINS"/>
    <property type="match status" value="1"/>
</dbReference>
<dbReference type="EMBL" id="CP151261">
    <property type="protein sequence ID" value="WZH42543.1"/>
    <property type="molecule type" value="Genomic_DNA"/>
</dbReference>